<evidence type="ECO:0000313" key="10">
    <source>
        <dbReference type="EMBL" id="TNJ27687.1"/>
    </source>
</evidence>
<dbReference type="GO" id="GO:0004674">
    <property type="term" value="F:protein serine/threonine kinase activity"/>
    <property type="evidence" value="ECO:0007669"/>
    <property type="project" value="UniProtKB-KW"/>
</dbReference>
<feature type="domain" description="AGC-kinase C-terminal" evidence="9">
    <location>
        <begin position="295"/>
        <end position="368"/>
    </location>
</feature>
<dbReference type="InterPro" id="IPR045270">
    <property type="entry name" value="STKc_AGC"/>
</dbReference>
<evidence type="ECO:0000256" key="4">
    <source>
        <dbReference type="ARBA" id="ARBA00022777"/>
    </source>
</evidence>
<evidence type="ECO:0000259" key="8">
    <source>
        <dbReference type="PROSITE" id="PS50011"/>
    </source>
</evidence>
<feature type="domain" description="Protein kinase" evidence="8">
    <location>
        <begin position="28"/>
        <end position="294"/>
    </location>
</feature>
<evidence type="ECO:0000256" key="2">
    <source>
        <dbReference type="ARBA" id="ARBA00022679"/>
    </source>
</evidence>
<dbReference type="EMBL" id="VDLU01000003">
    <property type="protein sequence ID" value="TNJ27687.1"/>
    <property type="molecule type" value="Genomic_DNA"/>
</dbReference>
<feature type="compositionally biased region" description="Low complexity" evidence="7">
    <location>
        <begin position="364"/>
        <end position="376"/>
    </location>
</feature>
<evidence type="ECO:0000256" key="7">
    <source>
        <dbReference type="SAM" id="MobiDB-lite"/>
    </source>
</evidence>
<dbReference type="InterPro" id="IPR000961">
    <property type="entry name" value="AGC-kinase_C"/>
</dbReference>
<evidence type="ECO:0000259" key="9">
    <source>
        <dbReference type="PROSITE" id="PS51285"/>
    </source>
</evidence>
<dbReference type="FunFam" id="3.30.200.20:FF:000042">
    <property type="entry name" value="Aurora kinase A"/>
    <property type="match status" value="1"/>
</dbReference>
<keyword evidence="4 10" id="KW-0418">Kinase</keyword>
<comment type="caution">
    <text evidence="10">The sequence shown here is derived from an EMBL/GenBank/DDBJ whole genome shotgun (WGS) entry which is preliminary data.</text>
</comment>
<dbReference type="FunFam" id="1.10.510.10:FF:000465">
    <property type="entry name" value="Non-specific serine/threonine protein kinase"/>
    <property type="match status" value="1"/>
</dbReference>
<dbReference type="PROSITE" id="PS50011">
    <property type="entry name" value="PROTEIN_KINASE_DOM"/>
    <property type="match status" value="1"/>
</dbReference>
<proteinExistence type="predicted"/>
<dbReference type="SUPFAM" id="SSF56112">
    <property type="entry name" value="Protein kinase-like (PK-like)"/>
    <property type="match status" value="1"/>
</dbReference>
<feature type="compositionally biased region" description="Acidic residues" evidence="7">
    <location>
        <begin position="380"/>
        <end position="391"/>
    </location>
</feature>
<evidence type="ECO:0000256" key="5">
    <source>
        <dbReference type="ARBA" id="ARBA00022840"/>
    </source>
</evidence>
<dbReference type="PANTHER" id="PTHR24351">
    <property type="entry name" value="RIBOSOMAL PROTEIN S6 KINASE"/>
    <property type="match status" value="1"/>
</dbReference>
<gene>
    <name evidence="10" type="ORF">GMRT_12071</name>
</gene>
<feature type="binding site" evidence="6">
    <location>
        <position position="57"/>
    </location>
    <ligand>
        <name>ATP</name>
        <dbReference type="ChEBI" id="CHEBI:30616"/>
    </ligand>
</feature>
<dbReference type="GO" id="GO:0005524">
    <property type="term" value="F:ATP binding"/>
    <property type="evidence" value="ECO:0007669"/>
    <property type="project" value="UniProtKB-UniRule"/>
</dbReference>
<dbReference type="SMART" id="SM00220">
    <property type="entry name" value="S_TKc"/>
    <property type="match status" value="1"/>
</dbReference>
<dbReference type="PROSITE" id="PS00107">
    <property type="entry name" value="PROTEIN_KINASE_ATP"/>
    <property type="match status" value="1"/>
</dbReference>
<keyword evidence="2" id="KW-0808">Transferase</keyword>
<dbReference type="VEuPathDB" id="GiardiaDB:GMRT_12071"/>
<evidence type="ECO:0000313" key="11">
    <source>
        <dbReference type="Proteomes" id="UP000315496"/>
    </source>
</evidence>
<dbReference type="Gene3D" id="1.10.510.10">
    <property type="entry name" value="Transferase(Phosphotransferase) domain 1"/>
    <property type="match status" value="1"/>
</dbReference>
<dbReference type="PROSITE" id="PS51285">
    <property type="entry name" value="AGC_KINASE_CTER"/>
    <property type="match status" value="1"/>
</dbReference>
<evidence type="ECO:0000256" key="3">
    <source>
        <dbReference type="ARBA" id="ARBA00022741"/>
    </source>
</evidence>
<dbReference type="Pfam" id="PF00069">
    <property type="entry name" value="Pkinase"/>
    <property type="match status" value="1"/>
</dbReference>
<keyword evidence="1" id="KW-0723">Serine/threonine-protein kinase</keyword>
<accession>A0A4Z1T3R1</accession>
<protein>
    <submittedName>
        <fullName evidence="10">Kinase, AGC</fullName>
    </submittedName>
</protein>
<reference evidence="10 11" key="1">
    <citation type="submission" date="2019-05" db="EMBL/GenBank/DDBJ databases">
        <title>The compact genome of Giardia muris reveals important steps in the evolution of intestinal protozoan parasites.</title>
        <authorList>
            <person name="Xu F."/>
            <person name="Jimenez-Gonzalez A."/>
            <person name="Einarsson E."/>
            <person name="Astvaldsson A."/>
            <person name="Peirasmaki D."/>
            <person name="Eckmann L."/>
            <person name="Andersson J.O."/>
            <person name="Svard S.G."/>
            <person name="Jerlstrom-Hultqvist J."/>
        </authorList>
    </citation>
    <scope>NUCLEOTIDE SEQUENCE [LARGE SCALE GENOMIC DNA]</scope>
    <source>
        <strain evidence="10 11">Roberts-Thomson</strain>
    </source>
</reference>
<sequence>MGQGQSDLSGLAAHPGEEGAAFTSPYDFEAYILIGKGSFGTVYRARHKGNHRIYALKELRKKDVIENNEVEHVKAERSILGTLDHPFLVHLYAAMQTPASLFLVLEYVPGGELYTHLQRMKEKHKTFGFLESDVKLIAAQLVLAIEYLHKQNIIIRDLKPENILLQKDGYIKITDFGLSKQDLIETLGAKTMAGTAEYFSPEQLQNSGHGKGVDLWALGTIIYELIAGLPPFYDPDKAQMWRKILRDKPTFSNKLFSPDAQSVITGLLNKQPQQRLGCRRDKGGIQELKKHRWFDGINWTQLYRKEYTMKYKPTIKDDDDVRNFGREFTDVAFEMKERVYQRTHGAEPLDETFADFIRAIDDGASPASAAPSTDPAIMVDIDDDDLPPLPD</sequence>
<evidence type="ECO:0000256" key="6">
    <source>
        <dbReference type="PROSITE-ProRule" id="PRU10141"/>
    </source>
</evidence>
<dbReference type="Gene3D" id="3.30.200.20">
    <property type="entry name" value="Phosphorylase Kinase, domain 1"/>
    <property type="match status" value="1"/>
</dbReference>
<name>A0A4Z1T3R1_GIAMU</name>
<keyword evidence="11" id="KW-1185">Reference proteome</keyword>
<keyword evidence="5 6" id="KW-0067">ATP-binding</keyword>
<dbReference type="Proteomes" id="UP000315496">
    <property type="component" value="Chromosome 3"/>
</dbReference>
<dbReference type="AlphaFoldDB" id="A0A4Z1T3R1"/>
<feature type="region of interest" description="Disordered" evidence="7">
    <location>
        <begin position="364"/>
        <end position="391"/>
    </location>
</feature>
<evidence type="ECO:0000256" key="1">
    <source>
        <dbReference type="ARBA" id="ARBA00022527"/>
    </source>
</evidence>
<dbReference type="InterPro" id="IPR017441">
    <property type="entry name" value="Protein_kinase_ATP_BS"/>
</dbReference>
<dbReference type="InterPro" id="IPR000719">
    <property type="entry name" value="Prot_kinase_dom"/>
</dbReference>
<dbReference type="CDD" id="cd05123">
    <property type="entry name" value="STKc_AGC"/>
    <property type="match status" value="1"/>
</dbReference>
<dbReference type="OrthoDB" id="63267at2759"/>
<keyword evidence="3 6" id="KW-0547">Nucleotide-binding</keyword>
<dbReference type="InterPro" id="IPR011009">
    <property type="entry name" value="Kinase-like_dom_sf"/>
</dbReference>
<organism evidence="10 11">
    <name type="scientific">Giardia muris</name>
    <dbReference type="NCBI Taxonomy" id="5742"/>
    <lineage>
        <taxon>Eukaryota</taxon>
        <taxon>Metamonada</taxon>
        <taxon>Diplomonadida</taxon>
        <taxon>Hexamitidae</taxon>
        <taxon>Giardiinae</taxon>
        <taxon>Giardia</taxon>
    </lineage>
</organism>
<dbReference type="SMART" id="SM00133">
    <property type="entry name" value="S_TK_X"/>
    <property type="match status" value="1"/>
</dbReference>